<dbReference type="SUPFAM" id="SSF53474">
    <property type="entry name" value="alpha/beta-Hydrolases"/>
    <property type="match status" value="1"/>
</dbReference>
<name>A0A369W0X2_9SPHN</name>
<dbReference type="InterPro" id="IPR049492">
    <property type="entry name" value="BD-FAE-like_dom"/>
</dbReference>
<feature type="domain" description="BD-FAE-like" evidence="2">
    <location>
        <begin position="71"/>
        <end position="241"/>
    </location>
</feature>
<dbReference type="OrthoDB" id="9771666at2"/>
<protein>
    <submittedName>
        <fullName evidence="3">Alpha/beta hydrolase</fullName>
    </submittedName>
</protein>
<dbReference type="Pfam" id="PF20434">
    <property type="entry name" value="BD-FAE"/>
    <property type="match status" value="1"/>
</dbReference>
<keyword evidence="1 3" id="KW-0378">Hydrolase</keyword>
<evidence type="ECO:0000313" key="3">
    <source>
        <dbReference type="EMBL" id="RDE07535.1"/>
    </source>
</evidence>
<evidence type="ECO:0000256" key="1">
    <source>
        <dbReference type="ARBA" id="ARBA00022801"/>
    </source>
</evidence>
<dbReference type="AlphaFoldDB" id="A0A369W0X2"/>
<dbReference type="PANTHER" id="PTHR48081:SF6">
    <property type="entry name" value="PEPTIDASE S9 PROLYL OLIGOPEPTIDASE CATALYTIC DOMAIN-CONTAINING PROTEIN"/>
    <property type="match status" value="1"/>
</dbReference>
<evidence type="ECO:0000259" key="2">
    <source>
        <dbReference type="Pfam" id="PF20434"/>
    </source>
</evidence>
<dbReference type="InterPro" id="IPR050300">
    <property type="entry name" value="GDXG_lipolytic_enzyme"/>
</dbReference>
<dbReference type="InterPro" id="IPR029058">
    <property type="entry name" value="AB_hydrolase_fold"/>
</dbReference>
<evidence type="ECO:0000313" key="4">
    <source>
        <dbReference type="Proteomes" id="UP000253918"/>
    </source>
</evidence>
<keyword evidence="4" id="KW-1185">Reference proteome</keyword>
<reference evidence="3 4" key="1">
    <citation type="submission" date="2018-07" db="EMBL/GenBank/DDBJ databases">
        <title>a novel species of Sphingomonas isolated from the rhizosphere soil of Araceae plant.</title>
        <authorList>
            <person name="Zhiyong W."/>
            <person name="Qinglan Z."/>
            <person name="Zhiwei F."/>
            <person name="Ding X."/>
            <person name="Gejiao W."/>
            <person name="Shixue Z."/>
        </authorList>
    </citation>
    <scope>NUCLEOTIDE SEQUENCE [LARGE SCALE GENOMIC DNA]</scope>
    <source>
        <strain evidence="3 4">WZY 27</strain>
    </source>
</reference>
<dbReference type="EMBL" id="QQNB01000001">
    <property type="protein sequence ID" value="RDE07535.1"/>
    <property type="molecule type" value="Genomic_DNA"/>
</dbReference>
<comment type="caution">
    <text evidence="3">The sequence shown here is derived from an EMBL/GenBank/DDBJ whole genome shotgun (WGS) entry which is preliminary data.</text>
</comment>
<dbReference type="Gene3D" id="3.40.50.1820">
    <property type="entry name" value="alpha/beta hydrolase"/>
    <property type="match status" value="1"/>
</dbReference>
<dbReference type="PANTHER" id="PTHR48081">
    <property type="entry name" value="AB HYDROLASE SUPERFAMILY PROTEIN C4A8.06C"/>
    <property type="match status" value="1"/>
</dbReference>
<dbReference type="GO" id="GO:0016787">
    <property type="term" value="F:hydrolase activity"/>
    <property type="evidence" value="ECO:0007669"/>
    <property type="project" value="UniProtKB-KW"/>
</dbReference>
<organism evidence="3 4">
    <name type="scientific">Sphingomonas aracearum</name>
    <dbReference type="NCBI Taxonomy" id="2283317"/>
    <lineage>
        <taxon>Bacteria</taxon>
        <taxon>Pseudomonadati</taxon>
        <taxon>Pseudomonadota</taxon>
        <taxon>Alphaproteobacteria</taxon>
        <taxon>Sphingomonadales</taxon>
        <taxon>Sphingomonadaceae</taxon>
        <taxon>Sphingomonas</taxon>
    </lineage>
</organism>
<proteinExistence type="predicted"/>
<gene>
    <name evidence="3" type="ORF">DVW87_06225</name>
</gene>
<dbReference type="Proteomes" id="UP000253918">
    <property type="component" value="Unassembled WGS sequence"/>
</dbReference>
<sequence>MPLWPGKPPGGERVTAVQKQVERQPATADGNYTVEHVTMPTLSMLKPARPNGAAMLLLPGGGYRFVSMGNEGFPVARRFAEAGYTCFVLLYRLPADRWAAGSDVPLQDAQRAVRTIRSMAGREGYDPQRIGVAGFSAGGHLAAWLSTRAPRQIAAPIDAIDRQSPLVNAAAFIYPVITLRDPLAHQGSREQLLGIDAPADRIAAYSLEENVIATPPPAVLVHALDDTAVPWRNSMLMAEALLARKSPVELHLLESGGHGFGLGADKPAVAMWPDLTAAFFQRHGV</sequence>
<accession>A0A369W0X2</accession>